<sequence>MEYTWSSLTWLSASFSGVLLLLLFIWAKARNGSAKQCPPGPPGWPVVGNMFDLGTMPHQTLYKLRDKYGPVIWLQLGSVNTMVVQSPKAAAELFKNHDIPFSDRRVPEALTAFDFDQGAMGLNNYGAYWRIIRRLCSMEFLVNKRINETADLRRKCINNMIRWIEEDAAASRAQGGSGEVQLSRFLFLMTFNLVGNLMLSRDLFDSKSKEGQEFFTAMNRVMQLAGKPNVADFLPFLKWLDPLGIKRNMVRDMGRTMKIATGFVKERVQAKKSGRENMKKDFLDVLLEYEGDGKEGPDKISEKNVNIIILEMLIAGSETNSITIEWAMTELLRNPDLMRKVKDELDRVVGRKRKVEESDMDELPYLQAVVKETLRLHPPLPLLLPRNTMEDINYMGYLIPKNTQVLVNAWAIGRDPDSWKDPLSFNPERFLGSNIDYKGQHFELIPFGSGRRICVGFSLAHRVVHLGLATLLQSFDWELGSYVTPESLDMNERMGLNLKKLVPLKAIPKTRAM</sequence>
<dbReference type="Gene3D" id="1.10.630.10">
    <property type="entry name" value="Cytochrome P450"/>
    <property type="match status" value="1"/>
</dbReference>
<feature type="transmembrane region" description="Helical" evidence="7">
    <location>
        <begin position="7"/>
        <end position="27"/>
    </location>
</feature>
<protein>
    <recommendedName>
        <fullName evidence="10">Cytochrome P450</fullName>
    </recommendedName>
</protein>
<dbReference type="GO" id="GO:0016705">
    <property type="term" value="F:oxidoreductase activity, acting on paired donors, with incorporation or reduction of molecular oxygen"/>
    <property type="evidence" value="ECO:0007669"/>
    <property type="project" value="InterPro"/>
</dbReference>
<keyword evidence="7" id="KW-0812">Transmembrane</keyword>
<gene>
    <name evidence="8" type="ORF">F0562_016838</name>
</gene>
<feature type="binding site" description="axial binding residue" evidence="5">
    <location>
        <position position="454"/>
    </location>
    <ligand>
        <name>heme</name>
        <dbReference type="ChEBI" id="CHEBI:30413"/>
    </ligand>
    <ligandPart>
        <name>Fe</name>
        <dbReference type="ChEBI" id="CHEBI:18248"/>
    </ligandPart>
</feature>
<evidence type="ECO:0000256" key="7">
    <source>
        <dbReference type="SAM" id="Phobius"/>
    </source>
</evidence>
<comment type="cofactor">
    <cofactor evidence="5">
        <name>heme</name>
        <dbReference type="ChEBI" id="CHEBI:30413"/>
    </cofactor>
</comment>
<name>A0A5J4ZG02_9ASTE</name>
<dbReference type="EMBL" id="CM018051">
    <property type="protein sequence ID" value="KAA8516656.1"/>
    <property type="molecule type" value="Genomic_DNA"/>
</dbReference>
<dbReference type="InterPro" id="IPR036396">
    <property type="entry name" value="Cyt_P450_sf"/>
</dbReference>
<dbReference type="GO" id="GO:0004497">
    <property type="term" value="F:monooxygenase activity"/>
    <property type="evidence" value="ECO:0007669"/>
    <property type="project" value="UniProtKB-KW"/>
</dbReference>
<evidence type="ECO:0000256" key="5">
    <source>
        <dbReference type="PIRSR" id="PIRSR602401-1"/>
    </source>
</evidence>
<dbReference type="PROSITE" id="PS00086">
    <property type="entry name" value="CYTOCHROME_P450"/>
    <property type="match status" value="1"/>
</dbReference>
<keyword evidence="5 6" id="KW-0349">Heme</keyword>
<dbReference type="InterPro" id="IPR017972">
    <property type="entry name" value="Cyt_P450_CS"/>
</dbReference>
<dbReference type="PRINTS" id="PR00385">
    <property type="entry name" value="P450"/>
</dbReference>
<dbReference type="OrthoDB" id="1055148at2759"/>
<keyword evidence="4 5" id="KW-0408">Iron</keyword>
<keyword evidence="3 6" id="KW-0560">Oxidoreductase</keyword>
<evidence type="ECO:0000256" key="1">
    <source>
        <dbReference type="ARBA" id="ARBA00010617"/>
    </source>
</evidence>
<reference evidence="8 9" key="1">
    <citation type="submission" date="2019-09" db="EMBL/GenBank/DDBJ databases">
        <title>A chromosome-level genome assembly of the Chinese tupelo Nyssa sinensis.</title>
        <authorList>
            <person name="Yang X."/>
            <person name="Kang M."/>
            <person name="Yang Y."/>
            <person name="Xiong H."/>
            <person name="Wang M."/>
            <person name="Zhang Z."/>
            <person name="Wang Z."/>
            <person name="Wu H."/>
            <person name="Ma T."/>
            <person name="Liu J."/>
            <person name="Xi Z."/>
        </authorList>
    </citation>
    <scope>NUCLEOTIDE SEQUENCE [LARGE SCALE GENOMIC DNA]</scope>
    <source>
        <strain evidence="8">J267</strain>
        <tissue evidence="8">Leaf</tissue>
    </source>
</reference>
<keyword evidence="7" id="KW-0472">Membrane</keyword>
<dbReference type="GO" id="GO:0005506">
    <property type="term" value="F:iron ion binding"/>
    <property type="evidence" value="ECO:0007669"/>
    <property type="project" value="InterPro"/>
</dbReference>
<dbReference type="GO" id="GO:0020037">
    <property type="term" value="F:heme binding"/>
    <property type="evidence" value="ECO:0007669"/>
    <property type="project" value="InterPro"/>
</dbReference>
<dbReference type="FunFam" id="1.10.630.10:FF:000007">
    <property type="entry name" value="Cytochrome P450 76C4"/>
    <property type="match status" value="1"/>
</dbReference>
<evidence type="ECO:0000313" key="9">
    <source>
        <dbReference type="Proteomes" id="UP000325577"/>
    </source>
</evidence>
<evidence type="ECO:0000256" key="4">
    <source>
        <dbReference type="ARBA" id="ARBA00023004"/>
    </source>
</evidence>
<dbReference type="PANTHER" id="PTHR47950">
    <property type="entry name" value="CYTOCHROME P450, FAMILY 76, SUBFAMILY C, POLYPEPTIDE 5-RELATED"/>
    <property type="match status" value="1"/>
</dbReference>
<proteinExistence type="inferred from homology"/>
<evidence type="ECO:0000313" key="8">
    <source>
        <dbReference type="EMBL" id="KAA8516656.1"/>
    </source>
</evidence>
<evidence type="ECO:0000256" key="6">
    <source>
        <dbReference type="RuleBase" id="RU000461"/>
    </source>
</evidence>
<evidence type="ECO:0000256" key="2">
    <source>
        <dbReference type="ARBA" id="ARBA00022723"/>
    </source>
</evidence>
<keyword evidence="7" id="KW-1133">Transmembrane helix</keyword>
<evidence type="ECO:0000256" key="3">
    <source>
        <dbReference type="ARBA" id="ARBA00023002"/>
    </source>
</evidence>
<dbReference type="InterPro" id="IPR002401">
    <property type="entry name" value="Cyt_P450_E_grp-I"/>
</dbReference>
<organism evidence="8 9">
    <name type="scientific">Nyssa sinensis</name>
    <dbReference type="NCBI Taxonomy" id="561372"/>
    <lineage>
        <taxon>Eukaryota</taxon>
        <taxon>Viridiplantae</taxon>
        <taxon>Streptophyta</taxon>
        <taxon>Embryophyta</taxon>
        <taxon>Tracheophyta</taxon>
        <taxon>Spermatophyta</taxon>
        <taxon>Magnoliopsida</taxon>
        <taxon>eudicotyledons</taxon>
        <taxon>Gunneridae</taxon>
        <taxon>Pentapetalae</taxon>
        <taxon>asterids</taxon>
        <taxon>Cornales</taxon>
        <taxon>Nyssaceae</taxon>
        <taxon>Nyssa</taxon>
    </lineage>
</organism>
<dbReference type="PANTHER" id="PTHR47950:SF15">
    <property type="entry name" value="CYTOCHROME P450"/>
    <property type="match status" value="1"/>
</dbReference>
<keyword evidence="2 5" id="KW-0479">Metal-binding</keyword>
<dbReference type="SUPFAM" id="SSF48264">
    <property type="entry name" value="Cytochrome P450"/>
    <property type="match status" value="1"/>
</dbReference>
<dbReference type="Pfam" id="PF00067">
    <property type="entry name" value="p450"/>
    <property type="match status" value="1"/>
</dbReference>
<evidence type="ECO:0008006" key="10">
    <source>
        <dbReference type="Google" id="ProtNLM"/>
    </source>
</evidence>
<dbReference type="CDD" id="cd11073">
    <property type="entry name" value="CYP76-like"/>
    <property type="match status" value="1"/>
</dbReference>
<dbReference type="InterPro" id="IPR001128">
    <property type="entry name" value="Cyt_P450"/>
</dbReference>
<keyword evidence="6" id="KW-0503">Monooxygenase</keyword>
<dbReference type="Proteomes" id="UP000325577">
    <property type="component" value="Linkage Group LG8"/>
</dbReference>
<accession>A0A5J4ZG02</accession>
<dbReference type="PRINTS" id="PR00463">
    <property type="entry name" value="EP450I"/>
</dbReference>
<dbReference type="AlphaFoldDB" id="A0A5J4ZG02"/>
<keyword evidence="9" id="KW-1185">Reference proteome</keyword>
<comment type="similarity">
    <text evidence="1 6">Belongs to the cytochrome P450 family.</text>
</comment>